<evidence type="ECO:0000256" key="2">
    <source>
        <dbReference type="ARBA" id="ARBA00022598"/>
    </source>
</evidence>
<dbReference type="GO" id="GO:0016881">
    <property type="term" value="F:acid-amino acid ligase activity"/>
    <property type="evidence" value="ECO:0007669"/>
    <property type="project" value="TreeGrafter"/>
</dbReference>
<comment type="caution">
    <text evidence="5">The sequence shown here is derived from an EMBL/GenBank/DDBJ whole genome shotgun (WGS) entry which is preliminary data.</text>
</comment>
<evidence type="ECO:0000313" key="5">
    <source>
        <dbReference type="EMBL" id="PSR94792.1"/>
    </source>
</evidence>
<dbReference type="PANTHER" id="PTHR31901">
    <property type="entry name" value="GH3 DOMAIN-CONTAINING PROTEIN"/>
    <property type="match status" value="1"/>
</dbReference>
<dbReference type="Pfam" id="PF03321">
    <property type="entry name" value="GH3"/>
    <property type="match status" value="1"/>
</dbReference>
<keyword evidence="6" id="KW-1185">Reference proteome</keyword>
<dbReference type="GO" id="GO:0005737">
    <property type="term" value="C:cytoplasm"/>
    <property type="evidence" value="ECO:0007669"/>
    <property type="project" value="TreeGrafter"/>
</dbReference>
<organism evidence="5 6">
    <name type="scientific">Actinidia chinensis var. chinensis</name>
    <name type="common">Chinese soft-hair kiwi</name>
    <dbReference type="NCBI Taxonomy" id="1590841"/>
    <lineage>
        <taxon>Eukaryota</taxon>
        <taxon>Viridiplantae</taxon>
        <taxon>Streptophyta</taxon>
        <taxon>Embryophyta</taxon>
        <taxon>Tracheophyta</taxon>
        <taxon>Spermatophyta</taxon>
        <taxon>Magnoliopsida</taxon>
        <taxon>eudicotyledons</taxon>
        <taxon>Gunneridae</taxon>
        <taxon>Pentapetalae</taxon>
        <taxon>asterids</taxon>
        <taxon>Ericales</taxon>
        <taxon>Actinidiaceae</taxon>
        <taxon>Actinidia</taxon>
    </lineage>
</organism>
<proteinExistence type="inferred from homology"/>
<accession>A0A2R6PP31</accession>
<dbReference type="STRING" id="1590841.A0A2R6PP31"/>
<dbReference type="InterPro" id="IPR055378">
    <property type="entry name" value="GH3_C"/>
</dbReference>
<dbReference type="InterPro" id="IPR055377">
    <property type="entry name" value="GH3_M"/>
</dbReference>
<dbReference type="InterPro" id="IPR004993">
    <property type="entry name" value="GH3"/>
</dbReference>
<dbReference type="EMBL" id="NKQK01000023">
    <property type="protein sequence ID" value="PSR94792.1"/>
    <property type="molecule type" value="Genomic_DNA"/>
</dbReference>
<sequence length="577" mass="64734">MMTDGDIIAKLEETTKDAAGRQQDTLRAILERNAGVRYLQPHLRGYPALPDAATFRRAVPLSCYDDYADHVFRMADGDDDDGQPFLSVDSLVCFFYSSGTSSMKPKMIPYFDSVPSKAISFLAHQGSAAILRRLFPPRPSVDKFLWFMYAGNIMETKGGYKAMAASAFPFQSDKSNLSHFLPMSVSPKGVILGLDLQQQMYCHLLCGLRKFNLVDGIRAPYAAGLIRAIYLLESKWKQLCEDLECGYPSLEISDDSMRDSVIEVLCGPQPELAKQFQSICEEKNWKGILTKIWPNARYVKCVTTGSMVQYYSKIKYYAGEIPVLGGDYFASECCVGINLDILQPPELTRFTLLPTAAYFEFLPFDMNKMSVSSEETVDVSGVEVGKMYEMVVTTYRGLYRYRLGDIVKVVGFYNSSPQVEFVTRAPNHPGEVITEGNLISAIKSFQQVLRSEVTTEITEFACFLDLELNPKQLKVFVEVREARILLQEENLQESVLVLRRCCSSLEDAFGDIYKLMKARGEVGPMLLYIVKPGSFDKVLQVAIENGAPASQYKPPKIIRNHKVVDLLEASAVVMIKI</sequence>
<keyword evidence="2" id="KW-0436">Ligase</keyword>
<evidence type="ECO:0000259" key="3">
    <source>
        <dbReference type="Pfam" id="PF23571"/>
    </source>
</evidence>
<reference evidence="5 6" key="1">
    <citation type="submission" date="2017-07" db="EMBL/GenBank/DDBJ databases">
        <title>An improved, manually edited Actinidia chinensis var. chinensis (kiwifruit) genome highlights the challenges associated with draft genomes and gene prediction in plants.</title>
        <authorList>
            <person name="Pilkington S."/>
            <person name="Crowhurst R."/>
            <person name="Hilario E."/>
            <person name="Nardozza S."/>
            <person name="Fraser L."/>
            <person name="Peng Y."/>
            <person name="Gunaseelan K."/>
            <person name="Simpson R."/>
            <person name="Tahir J."/>
            <person name="Deroles S."/>
            <person name="Templeton K."/>
            <person name="Luo Z."/>
            <person name="Davy M."/>
            <person name="Cheng C."/>
            <person name="Mcneilage M."/>
            <person name="Scaglione D."/>
            <person name="Liu Y."/>
            <person name="Zhang Q."/>
            <person name="Datson P."/>
            <person name="De Silva N."/>
            <person name="Gardiner S."/>
            <person name="Bassett H."/>
            <person name="Chagne D."/>
            <person name="Mccallum J."/>
            <person name="Dzierzon H."/>
            <person name="Deng C."/>
            <person name="Wang Y.-Y."/>
            <person name="Barron N."/>
            <person name="Manako K."/>
            <person name="Bowen J."/>
            <person name="Foster T."/>
            <person name="Erridge Z."/>
            <person name="Tiffin H."/>
            <person name="Waite C."/>
            <person name="Davies K."/>
            <person name="Grierson E."/>
            <person name="Laing W."/>
            <person name="Kirk R."/>
            <person name="Chen X."/>
            <person name="Wood M."/>
            <person name="Montefiori M."/>
            <person name="Brummell D."/>
            <person name="Schwinn K."/>
            <person name="Catanach A."/>
            <person name="Fullerton C."/>
            <person name="Li D."/>
            <person name="Meiyalaghan S."/>
            <person name="Nieuwenhuizen N."/>
            <person name="Read N."/>
            <person name="Prakash R."/>
            <person name="Hunter D."/>
            <person name="Zhang H."/>
            <person name="Mckenzie M."/>
            <person name="Knabel M."/>
            <person name="Harris A."/>
            <person name="Allan A."/>
            <person name="Chen A."/>
            <person name="Janssen B."/>
            <person name="Plunkett B."/>
            <person name="Dwamena C."/>
            <person name="Voogd C."/>
            <person name="Leif D."/>
            <person name="Lafferty D."/>
            <person name="Souleyre E."/>
            <person name="Varkonyi-Gasic E."/>
            <person name="Gambi F."/>
            <person name="Hanley J."/>
            <person name="Yao J.-L."/>
            <person name="Cheung J."/>
            <person name="David K."/>
            <person name="Warren B."/>
            <person name="Marsh K."/>
            <person name="Snowden K."/>
            <person name="Lin-Wang K."/>
            <person name="Brian L."/>
            <person name="Martinez-Sanchez M."/>
            <person name="Wang M."/>
            <person name="Ileperuma N."/>
            <person name="Macnee N."/>
            <person name="Campin R."/>
            <person name="Mcatee P."/>
            <person name="Drummond R."/>
            <person name="Espley R."/>
            <person name="Ireland H."/>
            <person name="Wu R."/>
            <person name="Atkinson R."/>
            <person name="Karunairetnam S."/>
            <person name="Bulley S."/>
            <person name="Chunkath S."/>
            <person name="Hanley Z."/>
            <person name="Storey R."/>
            <person name="Thrimawithana A."/>
            <person name="Thomson S."/>
            <person name="David C."/>
            <person name="Testolin R."/>
        </authorList>
    </citation>
    <scope>NUCLEOTIDE SEQUENCE [LARGE SCALE GENOMIC DNA]</scope>
    <source>
        <strain evidence="6">cv. Red5</strain>
        <tissue evidence="5">Young leaf</tissue>
    </source>
</reference>
<evidence type="ECO:0000259" key="4">
    <source>
        <dbReference type="Pfam" id="PF23572"/>
    </source>
</evidence>
<dbReference type="AlphaFoldDB" id="A0A2R6PP31"/>
<gene>
    <name evidence="5" type="ORF">CEY00_Acc25546</name>
</gene>
<evidence type="ECO:0000256" key="1">
    <source>
        <dbReference type="ARBA" id="ARBA00008068"/>
    </source>
</evidence>
<dbReference type="PANTHER" id="PTHR31901:SF44">
    <property type="entry name" value="INDOLE-3-ACETIC ACID-AMIDO SYNTHETASE GH3.6-RELATED"/>
    <property type="match status" value="1"/>
</dbReference>
<dbReference type="Pfam" id="PF23571">
    <property type="entry name" value="GH3_M"/>
    <property type="match status" value="1"/>
</dbReference>
<dbReference type="Pfam" id="PF23572">
    <property type="entry name" value="GH3_C"/>
    <property type="match status" value="1"/>
</dbReference>
<name>A0A2R6PP31_ACTCC</name>
<dbReference type="OrthoDB" id="10004661at2759"/>
<reference evidence="6" key="2">
    <citation type="journal article" date="2018" name="BMC Genomics">
        <title>A manually annotated Actinidia chinensis var. chinensis (kiwifruit) genome highlights the challenges associated with draft genomes and gene prediction in plants.</title>
        <authorList>
            <person name="Pilkington S.M."/>
            <person name="Crowhurst R."/>
            <person name="Hilario E."/>
            <person name="Nardozza S."/>
            <person name="Fraser L."/>
            <person name="Peng Y."/>
            <person name="Gunaseelan K."/>
            <person name="Simpson R."/>
            <person name="Tahir J."/>
            <person name="Deroles S.C."/>
            <person name="Templeton K."/>
            <person name="Luo Z."/>
            <person name="Davy M."/>
            <person name="Cheng C."/>
            <person name="McNeilage M."/>
            <person name="Scaglione D."/>
            <person name="Liu Y."/>
            <person name="Zhang Q."/>
            <person name="Datson P."/>
            <person name="De Silva N."/>
            <person name="Gardiner S.E."/>
            <person name="Bassett H."/>
            <person name="Chagne D."/>
            <person name="McCallum J."/>
            <person name="Dzierzon H."/>
            <person name="Deng C."/>
            <person name="Wang Y.Y."/>
            <person name="Barron L."/>
            <person name="Manako K."/>
            <person name="Bowen J."/>
            <person name="Foster T.M."/>
            <person name="Erridge Z.A."/>
            <person name="Tiffin H."/>
            <person name="Waite C.N."/>
            <person name="Davies K.M."/>
            <person name="Grierson E.P."/>
            <person name="Laing W.A."/>
            <person name="Kirk R."/>
            <person name="Chen X."/>
            <person name="Wood M."/>
            <person name="Montefiori M."/>
            <person name="Brummell D.A."/>
            <person name="Schwinn K.E."/>
            <person name="Catanach A."/>
            <person name="Fullerton C."/>
            <person name="Li D."/>
            <person name="Meiyalaghan S."/>
            <person name="Nieuwenhuizen N."/>
            <person name="Read N."/>
            <person name="Prakash R."/>
            <person name="Hunter D."/>
            <person name="Zhang H."/>
            <person name="McKenzie M."/>
            <person name="Knabel M."/>
            <person name="Harris A."/>
            <person name="Allan A.C."/>
            <person name="Gleave A."/>
            <person name="Chen A."/>
            <person name="Janssen B.J."/>
            <person name="Plunkett B."/>
            <person name="Ampomah-Dwamena C."/>
            <person name="Voogd C."/>
            <person name="Leif D."/>
            <person name="Lafferty D."/>
            <person name="Souleyre E.J.F."/>
            <person name="Varkonyi-Gasic E."/>
            <person name="Gambi F."/>
            <person name="Hanley J."/>
            <person name="Yao J.L."/>
            <person name="Cheung J."/>
            <person name="David K.M."/>
            <person name="Warren B."/>
            <person name="Marsh K."/>
            <person name="Snowden K.C."/>
            <person name="Lin-Wang K."/>
            <person name="Brian L."/>
            <person name="Martinez-Sanchez M."/>
            <person name="Wang M."/>
            <person name="Ileperuma N."/>
            <person name="Macnee N."/>
            <person name="Campin R."/>
            <person name="McAtee P."/>
            <person name="Drummond R.S.M."/>
            <person name="Espley R.V."/>
            <person name="Ireland H.S."/>
            <person name="Wu R."/>
            <person name="Atkinson R.G."/>
            <person name="Karunairetnam S."/>
            <person name="Bulley S."/>
            <person name="Chunkath S."/>
            <person name="Hanley Z."/>
            <person name="Storey R."/>
            <person name="Thrimawithana A.H."/>
            <person name="Thomson S."/>
            <person name="David C."/>
            <person name="Testolin R."/>
            <person name="Huang H."/>
            <person name="Hellens R.P."/>
            <person name="Schaffer R.J."/>
        </authorList>
    </citation>
    <scope>NUCLEOTIDE SEQUENCE [LARGE SCALE GENOMIC DNA]</scope>
    <source>
        <strain evidence="6">cv. Red5</strain>
    </source>
</reference>
<dbReference type="InParanoid" id="A0A2R6PP31"/>
<comment type="similarity">
    <text evidence="1">Belongs to the IAA-amido conjugating enzyme family.</text>
</comment>
<evidence type="ECO:0000313" key="6">
    <source>
        <dbReference type="Proteomes" id="UP000241394"/>
    </source>
</evidence>
<dbReference type="Gramene" id="PSR94792">
    <property type="protein sequence ID" value="PSR94792"/>
    <property type="gene ID" value="CEY00_Acc25546"/>
</dbReference>
<dbReference type="OMA" id="ECCVGIN"/>
<protein>
    <submittedName>
        <fullName evidence="5">Indole-3-acetic acid-amido synthetase</fullName>
    </submittedName>
</protein>
<dbReference type="Proteomes" id="UP000241394">
    <property type="component" value="Chromosome LG23"/>
</dbReference>
<feature type="domain" description="GH3 middle" evidence="3">
    <location>
        <begin position="350"/>
        <end position="424"/>
    </location>
</feature>
<feature type="domain" description="GH3 C-terminal" evidence="4">
    <location>
        <begin position="437"/>
        <end position="561"/>
    </location>
</feature>